<accession>A0A0H4A0T3</accession>
<sequence length="38" mass="4654">MVLKSQRTLLPESPKMPPLKRWYFIWDIKKYGKLSDKM</sequence>
<protein>
    <submittedName>
        <fullName evidence="1">Uncharacterized protein</fullName>
    </submittedName>
</protein>
<reference evidence="1" key="1">
    <citation type="journal article" date="2015" name="MBio">
        <title>Eco-Evolutionary Dynamics of Episomes among Ecologically Cohesive Bacterial Populations.</title>
        <authorList>
            <person name="Xue H."/>
            <person name="Cordero O.X."/>
            <person name="Camas F.M."/>
            <person name="Trimble W."/>
            <person name="Meyer F."/>
            <person name="Guglielmini J."/>
            <person name="Rocha E.P."/>
            <person name="Polz M.F."/>
        </authorList>
    </citation>
    <scope>NUCLEOTIDE SEQUENCE</scope>
    <source>
        <strain evidence="1">1F_145</strain>
    </source>
</reference>
<name>A0A0H4A0T3_VIBSP</name>
<proteinExistence type="predicted"/>
<evidence type="ECO:0000313" key="1">
    <source>
        <dbReference type="EMBL" id="AKN39351.1"/>
    </source>
</evidence>
<dbReference type="EMBL" id="KP795644">
    <property type="protein sequence ID" value="AKN39351.1"/>
    <property type="molecule type" value="Genomic_DNA"/>
</dbReference>
<dbReference type="AlphaFoldDB" id="A0A0H4A0T3"/>
<organism evidence="1">
    <name type="scientific">Vibrio splendidus</name>
    <dbReference type="NCBI Taxonomy" id="29497"/>
    <lineage>
        <taxon>Bacteria</taxon>
        <taxon>Pseudomonadati</taxon>
        <taxon>Pseudomonadota</taxon>
        <taxon>Gammaproteobacteria</taxon>
        <taxon>Vibrionales</taxon>
        <taxon>Vibrionaceae</taxon>
        <taxon>Vibrio</taxon>
    </lineage>
</organism>